<reference evidence="2" key="1">
    <citation type="submission" date="2014-09" db="EMBL/GenBank/DDBJ databases">
        <authorList>
            <person name="Gomez-Valero L."/>
        </authorList>
    </citation>
    <scope>NUCLEOTIDE SEQUENCE [LARGE SCALE GENOMIC DNA]</scope>
    <source>
        <strain evidence="2">ATCC33218</strain>
    </source>
</reference>
<dbReference type="EMBL" id="LN614830">
    <property type="protein sequence ID" value="CEG61379.1"/>
    <property type="molecule type" value="Genomic_DNA"/>
</dbReference>
<evidence type="ECO:0000313" key="2">
    <source>
        <dbReference type="Proteomes" id="UP000032414"/>
    </source>
</evidence>
<dbReference type="RefSeq" id="WP_238581702.1">
    <property type="nucleotide sequence ID" value="NZ_LNYM01000009.1"/>
</dbReference>
<dbReference type="AlphaFoldDB" id="A0A098GFX2"/>
<name>A0A098GFX2_LEGMI</name>
<organism evidence="1 2">
    <name type="scientific">Legionella micdadei</name>
    <name type="common">Tatlockia micdadei</name>
    <dbReference type="NCBI Taxonomy" id="451"/>
    <lineage>
        <taxon>Bacteria</taxon>
        <taxon>Pseudomonadati</taxon>
        <taxon>Pseudomonadota</taxon>
        <taxon>Gammaproteobacteria</taxon>
        <taxon>Legionellales</taxon>
        <taxon>Legionellaceae</taxon>
        <taxon>Legionella</taxon>
    </lineage>
</organism>
<dbReference type="KEGG" id="tmc:LMI_2099"/>
<accession>A0A098GFX2</accession>
<evidence type="ECO:0000313" key="1">
    <source>
        <dbReference type="EMBL" id="CEG61379.1"/>
    </source>
</evidence>
<sequence length="47" mass="5224">MAVHSFSKLMVFFLQNSTLIGLNANLLEKIKDPGKNRVGNSIDSFLD</sequence>
<dbReference type="HOGENOM" id="CLU_3174182_0_0_6"/>
<proteinExistence type="predicted"/>
<gene>
    <name evidence="1" type="ORF">LMI_2099</name>
</gene>
<protein>
    <submittedName>
        <fullName evidence="1">Uncharacterized protein</fullName>
    </submittedName>
</protein>
<dbReference type="Proteomes" id="UP000032414">
    <property type="component" value="Chromosome I"/>
</dbReference>